<keyword evidence="3" id="KW-1185">Reference proteome</keyword>
<evidence type="ECO:0000313" key="3">
    <source>
        <dbReference type="Proteomes" id="UP001187192"/>
    </source>
</evidence>
<accession>A0AA88DKQ4</accession>
<sequence>MLKSTHSGRTGIGPPLDECHMPFQSDDRGHKYGLVLARVVSIVSVWLGSEGYHQGKCKDKYNNRKWMSGVRWCKVVGVACCATVLLSVSTGWCGRNSTRPTTQAEVQQWSGKCFPEPVLRAPIVICTGLWRMDNLRTNSEQVAFRRRRNYTINRSPLSTHGLIRQGFSWTRGHDYLGDRCVVLRCWSDLIKVVITRPGRCWSGDSEKDNLPGDVDIIGSLRSTDSSDSSDRTVASAEQAARTSDYLSDVSDIPTPRISRPDRAYARRHPTAKANSALVQPSRVVDLTKEEDAVAARMARQPSTSGFEETPDEVSESSRSATSPGEPIQFCQLGCSRILVYRMTDREMVYWAGGHPVYMVDYFTSAVTPEYLELLYGSLVDQVILLLRSPENVCCWLPRLGQELQALVVLCNGQMVVWSAKLHSGAIQEVGPPHIQNGLCVDKEAIHEVFKSGKDRKAPREGGP</sequence>
<comment type="caution">
    <text evidence="2">The sequence shown here is derived from an EMBL/GenBank/DDBJ whole genome shotgun (WGS) entry which is preliminary data.</text>
</comment>
<evidence type="ECO:0000313" key="2">
    <source>
        <dbReference type="EMBL" id="GMN57043.1"/>
    </source>
</evidence>
<protein>
    <submittedName>
        <fullName evidence="2">Uncharacterized protein</fullName>
    </submittedName>
</protein>
<evidence type="ECO:0000256" key="1">
    <source>
        <dbReference type="SAM" id="MobiDB-lite"/>
    </source>
</evidence>
<dbReference type="EMBL" id="BTGU01000068">
    <property type="protein sequence ID" value="GMN57043.1"/>
    <property type="molecule type" value="Genomic_DNA"/>
</dbReference>
<organism evidence="2 3">
    <name type="scientific">Ficus carica</name>
    <name type="common">Common fig</name>
    <dbReference type="NCBI Taxonomy" id="3494"/>
    <lineage>
        <taxon>Eukaryota</taxon>
        <taxon>Viridiplantae</taxon>
        <taxon>Streptophyta</taxon>
        <taxon>Embryophyta</taxon>
        <taxon>Tracheophyta</taxon>
        <taxon>Spermatophyta</taxon>
        <taxon>Magnoliopsida</taxon>
        <taxon>eudicotyledons</taxon>
        <taxon>Gunneridae</taxon>
        <taxon>Pentapetalae</taxon>
        <taxon>rosids</taxon>
        <taxon>fabids</taxon>
        <taxon>Rosales</taxon>
        <taxon>Moraceae</taxon>
        <taxon>Ficeae</taxon>
        <taxon>Ficus</taxon>
    </lineage>
</organism>
<feature type="region of interest" description="Disordered" evidence="1">
    <location>
        <begin position="220"/>
        <end position="280"/>
    </location>
</feature>
<dbReference type="AlphaFoldDB" id="A0AA88DKQ4"/>
<gene>
    <name evidence="2" type="ORF">TIFTF001_026140</name>
</gene>
<name>A0AA88DKQ4_FICCA</name>
<feature type="region of interest" description="Disordered" evidence="1">
    <location>
        <begin position="296"/>
        <end position="324"/>
    </location>
</feature>
<dbReference type="Proteomes" id="UP001187192">
    <property type="component" value="Unassembled WGS sequence"/>
</dbReference>
<reference evidence="2" key="1">
    <citation type="submission" date="2023-07" db="EMBL/GenBank/DDBJ databases">
        <title>draft genome sequence of fig (Ficus carica).</title>
        <authorList>
            <person name="Takahashi T."/>
            <person name="Nishimura K."/>
        </authorList>
    </citation>
    <scope>NUCLEOTIDE SEQUENCE</scope>
</reference>
<proteinExistence type="predicted"/>